<proteinExistence type="predicted"/>
<feature type="transmembrane region" description="Helical" evidence="2">
    <location>
        <begin position="27"/>
        <end position="48"/>
    </location>
</feature>
<gene>
    <name evidence="3" type="ORF">Aau02nite_02030</name>
</gene>
<keyword evidence="2" id="KW-1133">Transmembrane helix</keyword>
<dbReference type="GO" id="GO:0030041">
    <property type="term" value="P:actin filament polymerization"/>
    <property type="evidence" value="ECO:0007669"/>
    <property type="project" value="TreeGrafter"/>
</dbReference>
<feature type="compositionally biased region" description="Low complexity" evidence="1">
    <location>
        <begin position="296"/>
        <end position="305"/>
    </location>
</feature>
<dbReference type="RefSeq" id="WP_212986360.1">
    <property type="nucleotide sequence ID" value="NZ_BAABEA010000003.1"/>
</dbReference>
<keyword evidence="2" id="KW-0812">Transmembrane</keyword>
<evidence type="ECO:0000256" key="2">
    <source>
        <dbReference type="SAM" id="Phobius"/>
    </source>
</evidence>
<evidence type="ECO:0000313" key="3">
    <source>
        <dbReference type="EMBL" id="GIM63128.1"/>
    </source>
</evidence>
<reference evidence="3" key="1">
    <citation type="submission" date="2021-03" db="EMBL/GenBank/DDBJ databases">
        <title>Whole genome shotgun sequence of Actinoplanes auranticolor NBRC 12245.</title>
        <authorList>
            <person name="Komaki H."/>
            <person name="Tamura T."/>
        </authorList>
    </citation>
    <scope>NUCLEOTIDE SEQUENCE</scope>
    <source>
        <strain evidence="3">NBRC 12245</strain>
    </source>
</reference>
<dbReference type="EMBL" id="BOQL01000002">
    <property type="protein sequence ID" value="GIM63128.1"/>
    <property type="molecule type" value="Genomic_DNA"/>
</dbReference>
<evidence type="ECO:0000256" key="1">
    <source>
        <dbReference type="SAM" id="MobiDB-lite"/>
    </source>
</evidence>
<dbReference type="PANTHER" id="PTHR45691">
    <property type="entry name" value="PROTEIN DIAPHANOUS"/>
    <property type="match status" value="1"/>
</dbReference>
<dbReference type="Proteomes" id="UP000681340">
    <property type="component" value="Unassembled WGS sequence"/>
</dbReference>
<feature type="transmembrane region" description="Helical" evidence="2">
    <location>
        <begin position="98"/>
        <end position="123"/>
    </location>
</feature>
<feature type="transmembrane region" description="Helical" evidence="2">
    <location>
        <begin position="64"/>
        <end position="86"/>
    </location>
</feature>
<sequence length="349" mass="36865">MTSTPPPQPAQPPGRPVTQVIRPLRDLTAYALVAAPAVWLFVAVIRLIPSGVGQDFLTRVQNSFYSFVNVELVALPLAAVLLATLVQPVHKHAKLITIAALVEYAVAAFFAVVFGFLIGLVKIAAWSVRVAFEEFLVRAAWLAVFAAAAYAVYLIWRNLFYTPKPKAQPGMYGQPQQWQQQPYGQPGYPQQPGQPGFPPPPGHPGYAQPGPHQPGPNQAGVTQPVQQPQPGQWGQPPAGQGWGAPTSGQQTVTPSSAPPASAPPASAPPASAPPVSAQPAPATPPGPFAPAPGHPQAPGAYSQQAYPPPTYGQPQQPGGYADPTQALPHHNPDDDDRTRVVGEEPPPRQ</sequence>
<comment type="caution">
    <text evidence="3">The sequence shown here is derived from an EMBL/GenBank/DDBJ whole genome shotgun (WGS) entry which is preliminary data.</text>
</comment>
<keyword evidence="2" id="KW-0472">Membrane</keyword>
<feature type="transmembrane region" description="Helical" evidence="2">
    <location>
        <begin position="135"/>
        <end position="156"/>
    </location>
</feature>
<accession>A0A919VNW7</accession>
<dbReference type="GO" id="GO:0005884">
    <property type="term" value="C:actin filament"/>
    <property type="evidence" value="ECO:0007669"/>
    <property type="project" value="TreeGrafter"/>
</dbReference>
<keyword evidence="4" id="KW-1185">Reference proteome</keyword>
<dbReference type="InterPro" id="IPR051412">
    <property type="entry name" value="Formin_Homology_Diaphanous_sf"/>
</dbReference>
<feature type="compositionally biased region" description="Pro residues" evidence="1">
    <location>
        <begin position="256"/>
        <end position="272"/>
    </location>
</feature>
<organism evidence="3 4">
    <name type="scientific">Actinoplanes auranticolor</name>
    <dbReference type="NCBI Taxonomy" id="47988"/>
    <lineage>
        <taxon>Bacteria</taxon>
        <taxon>Bacillati</taxon>
        <taxon>Actinomycetota</taxon>
        <taxon>Actinomycetes</taxon>
        <taxon>Micromonosporales</taxon>
        <taxon>Micromonosporaceae</taxon>
        <taxon>Actinoplanes</taxon>
    </lineage>
</organism>
<feature type="compositionally biased region" description="Low complexity" evidence="1">
    <location>
        <begin position="312"/>
        <end position="321"/>
    </location>
</feature>
<feature type="compositionally biased region" description="Low complexity" evidence="1">
    <location>
        <begin position="204"/>
        <end position="246"/>
    </location>
</feature>
<name>A0A919VNW7_9ACTN</name>
<dbReference type="AlphaFoldDB" id="A0A919VNW7"/>
<dbReference type="PANTHER" id="PTHR45691:SF6">
    <property type="entry name" value="PROTEIN DIAPHANOUS"/>
    <property type="match status" value="1"/>
</dbReference>
<feature type="compositionally biased region" description="Low complexity" evidence="1">
    <location>
        <begin position="170"/>
        <end position="194"/>
    </location>
</feature>
<protein>
    <submittedName>
        <fullName evidence="3">Uncharacterized protein</fullName>
    </submittedName>
</protein>
<evidence type="ECO:0000313" key="4">
    <source>
        <dbReference type="Proteomes" id="UP000681340"/>
    </source>
</evidence>
<feature type="compositionally biased region" description="Basic and acidic residues" evidence="1">
    <location>
        <begin position="330"/>
        <end position="349"/>
    </location>
</feature>
<feature type="region of interest" description="Disordered" evidence="1">
    <location>
        <begin position="170"/>
        <end position="349"/>
    </location>
</feature>
<feature type="compositionally biased region" description="Pro residues" evidence="1">
    <location>
        <begin position="281"/>
        <end position="295"/>
    </location>
</feature>